<evidence type="ECO:0000313" key="7">
    <source>
        <dbReference type="Proteomes" id="UP000256869"/>
    </source>
</evidence>
<organism evidence="6 7">
    <name type="scientific">Cohnella lupini</name>
    <dbReference type="NCBI Taxonomy" id="1294267"/>
    <lineage>
        <taxon>Bacteria</taxon>
        <taxon>Bacillati</taxon>
        <taxon>Bacillota</taxon>
        <taxon>Bacilli</taxon>
        <taxon>Bacillales</taxon>
        <taxon>Paenibacillaceae</taxon>
        <taxon>Cohnella</taxon>
    </lineage>
</organism>
<comment type="caution">
    <text evidence="6">The sequence shown here is derived from an EMBL/GenBank/DDBJ whole genome shotgun (WGS) entry which is preliminary data.</text>
</comment>
<dbReference type="PROSITE" id="PS50977">
    <property type="entry name" value="HTH_TETR_2"/>
    <property type="match status" value="1"/>
</dbReference>
<keyword evidence="7" id="KW-1185">Reference proteome</keyword>
<dbReference type="Proteomes" id="UP000256869">
    <property type="component" value="Unassembled WGS sequence"/>
</dbReference>
<keyword evidence="1" id="KW-0805">Transcription regulation</keyword>
<feature type="domain" description="HTH tetR-type" evidence="5">
    <location>
        <begin position="9"/>
        <end position="69"/>
    </location>
</feature>
<proteinExistence type="predicted"/>
<dbReference type="AlphaFoldDB" id="A0A3D9HT53"/>
<evidence type="ECO:0000256" key="1">
    <source>
        <dbReference type="ARBA" id="ARBA00023015"/>
    </source>
</evidence>
<dbReference type="PROSITE" id="PS01081">
    <property type="entry name" value="HTH_TETR_1"/>
    <property type="match status" value="1"/>
</dbReference>
<evidence type="ECO:0000256" key="2">
    <source>
        <dbReference type="ARBA" id="ARBA00023125"/>
    </source>
</evidence>
<dbReference type="EMBL" id="QRDY01000033">
    <property type="protein sequence ID" value="RED52629.1"/>
    <property type="molecule type" value="Genomic_DNA"/>
</dbReference>
<dbReference type="GO" id="GO:0003677">
    <property type="term" value="F:DNA binding"/>
    <property type="evidence" value="ECO:0007669"/>
    <property type="project" value="UniProtKB-UniRule"/>
</dbReference>
<evidence type="ECO:0000313" key="6">
    <source>
        <dbReference type="EMBL" id="RED52629.1"/>
    </source>
</evidence>
<evidence type="ECO:0000256" key="3">
    <source>
        <dbReference type="ARBA" id="ARBA00023163"/>
    </source>
</evidence>
<sequence length="191" mass="21448">MYNNVSMDDKKKLHILSVALDVYFKYGYKRVSMNEIAEAAGISRAGLYLYFNNKEEVFNATILHYGDTLIAKIMDELSSKKTPEDKIIFALEVWSINNFDQSLNSPEVKEMTDSSLSFAQEALDASYNKLEVVLTSILKSRSQSAGNPNSLSPETLAHLLTSALRGFKIVAKNSSELRQMIQDLLRIILIA</sequence>
<dbReference type="PRINTS" id="PR00455">
    <property type="entry name" value="HTHTETR"/>
</dbReference>
<reference evidence="6 7" key="1">
    <citation type="submission" date="2018-07" db="EMBL/GenBank/DDBJ databases">
        <title>Genomic Encyclopedia of Type Strains, Phase III (KMG-III): the genomes of soil and plant-associated and newly described type strains.</title>
        <authorList>
            <person name="Whitman W."/>
        </authorList>
    </citation>
    <scope>NUCLEOTIDE SEQUENCE [LARGE SCALE GENOMIC DNA]</scope>
    <source>
        <strain evidence="6 7">CECT 8236</strain>
    </source>
</reference>
<evidence type="ECO:0000256" key="4">
    <source>
        <dbReference type="PROSITE-ProRule" id="PRU00335"/>
    </source>
</evidence>
<dbReference type="PANTHER" id="PTHR47506">
    <property type="entry name" value="TRANSCRIPTIONAL REGULATORY PROTEIN"/>
    <property type="match status" value="1"/>
</dbReference>
<gene>
    <name evidence="6" type="ORF">DFP95_13327</name>
</gene>
<dbReference type="Pfam" id="PF00440">
    <property type="entry name" value="TetR_N"/>
    <property type="match status" value="1"/>
</dbReference>
<dbReference type="InterPro" id="IPR023772">
    <property type="entry name" value="DNA-bd_HTH_TetR-type_CS"/>
</dbReference>
<protein>
    <submittedName>
        <fullName evidence="6">TetR family transcriptional regulator</fullName>
    </submittedName>
</protein>
<accession>A0A3D9HT53</accession>
<dbReference type="Gene3D" id="1.10.357.10">
    <property type="entry name" value="Tetracycline Repressor, domain 2"/>
    <property type="match status" value="1"/>
</dbReference>
<dbReference type="PANTHER" id="PTHR47506:SF6">
    <property type="entry name" value="HTH-TYPE TRANSCRIPTIONAL REPRESSOR NEMR"/>
    <property type="match status" value="1"/>
</dbReference>
<dbReference type="InterPro" id="IPR009057">
    <property type="entry name" value="Homeodomain-like_sf"/>
</dbReference>
<dbReference type="InterPro" id="IPR001647">
    <property type="entry name" value="HTH_TetR"/>
</dbReference>
<keyword evidence="3" id="KW-0804">Transcription</keyword>
<dbReference type="SUPFAM" id="SSF46689">
    <property type="entry name" value="Homeodomain-like"/>
    <property type="match status" value="1"/>
</dbReference>
<feature type="DNA-binding region" description="H-T-H motif" evidence="4">
    <location>
        <begin position="32"/>
        <end position="51"/>
    </location>
</feature>
<evidence type="ECO:0000259" key="5">
    <source>
        <dbReference type="PROSITE" id="PS50977"/>
    </source>
</evidence>
<name>A0A3D9HT53_9BACL</name>
<keyword evidence="2 4" id="KW-0238">DNA-binding</keyword>